<evidence type="ECO:0000256" key="3">
    <source>
        <dbReference type="ARBA" id="ARBA00022741"/>
    </source>
</evidence>
<keyword evidence="2" id="KW-0808">Transferase</keyword>
<dbReference type="PANTHER" id="PTHR45800:SF11">
    <property type="entry name" value="PHOSPHATIDYLINOSITOL 3-KINASE-RELATED PROTEIN KINASE"/>
    <property type="match status" value="1"/>
</dbReference>
<evidence type="ECO:0000256" key="2">
    <source>
        <dbReference type="ARBA" id="ARBA00022679"/>
    </source>
</evidence>
<dbReference type="PANTHER" id="PTHR45800">
    <property type="entry name" value="PHOSPHATIDYLINOSITOL 4-KINASE GAMMA"/>
    <property type="match status" value="1"/>
</dbReference>
<dbReference type="InterPro" id="IPR000403">
    <property type="entry name" value="PI3/4_kinase_cat_dom"/>
</dbReference>
<feature type="domain" description="PI3K/PI4K catalytic" evidence="6">
    <location>
        <begin position="90"/>
        <end position="394"/>
    </location>
</feature>
<gene>
    <name evidence="7" type="ORF">CCAE0312_LOCUS7061</name>
    <name evidence="8" type="ORF">CCAE0312_LOCUS7062</name>
</gene>
<accession>A0A6T6CRG9</accession>
<dbReference type="Pfam" id="PF00454">
    <property type="entry name" value="PI3_PI4_kinase"/>
    <property type="match status" value="1"/>
</dbReference>
<evidence type="ECO:0000256" key="4">
    <source>
        <dbReference type="ARBA" id="ARBA00022777"/>
    </source>
</evidence>
<sequence>MRTRADQVSVMSKSLAERSEDWEEALRRDSGFGTCNSWLDGLASSWPPSGSQCSAELSGRIRGPSLMDVDFSQVKRALRCAQTALDAGMAKAERPERDGVSGTYLICCPNDLDSPFVPPHSTPAIPPSSPKNVLGVFKPADEEAGSLANPHGIFTELGCSLTRGSSLFHAGEGAYKEVAAYLLDHRHFVKVPQTTMAKCHLDGPGSPKTPRHSKVGAFQTFVENEGDSDDWGPGVFSTENVQAIAAFDIRTLNCDRHGGNLLVTRQNDQFVLVPIDHGYILPQTVQTCNWAVWMDWPQVKKPICESVRAYIMQLDPVADAILLKRLLGDHIREGSLRSLAAATRLLKAGVSRGMTLYDIGLLVFGRDPENETSSLEEMMDTLAMSVRSTHTQEDDEIFLLDLLNVSTTGGSDCSDSSGDSLGDHFKDFELMEILDSNLHEDQFIRILDEAEKKKHSNHFTDEGYPVKSLPSRSPSSVFSSSFGTKYEINSLVLLQSRLG</sequence>
<organism evidence="7">
    <name type="scientific">Compsopogon caeruleus</name>
    <dbReference type="NCBI Taxonomy" id="31354"/>
    <lineage>
        <taxon>Eukaryota</taxon>
        <taxon>Rhodophyta</taxon>
        <taxon>Compsopogonophyceae</taxon>
        <taxon>Compsopogonales</taxon>
        <taxon>Compsopogonaceae</taxon>
        <taxon>Compsopogon</taxon>
    </lineage>
</organism>
<reference evidence="7" key="1">
    <citation type="submission" date="2021-01" db="EMBL/GenBank/DDBJ databases">
        <authorList>
            <person name="Corre E."/>
            <person name="Pelletier E."/>
            <person name="Niang G."/>
            <person name="Scheremetjew M."/>
            <person name="Finn R."/>
            <person name="Kale V."/>
            <person name="Holt S."/>
            <person name="Cochrane G."/>
            <person name="Meng A."/>
            <person name="Brown T."/>
            <person name="Cohen L."/>
        </authorList>
    </citation>
    <scope>NUCLEOTIDE SEQUENCE</scope>
    <source>
        <strain evidence="7">SAG 36.94</strain>
    </source>
</reference>
<evidence type="ECO:0000313" key="8">
    <source>
        <dbReference type="EMBL" id="CAD9234972.1"/>
    </source>
</evidence>
<keyword evidence="4" id="KW-0418">Kinase</keyword>
<dbReference type="GO" id="GO:0005524">
    <property type="term" value="F:ATP binding"/>
    <property type="evidence" value="ECO:0007669"/>
    <property type="project" value="UniProtKB-KW"/>
</dbReference>
<dbReference type="AlphaFoldDB" id="A0A6T6CRG9"/>
<comment type="similarity">
    <text evidence="1">Belongs to the PI3/PI4-kinase family. Type II PI4K subfamily.</text>
</comment>
<dbReference type="EMBL" id="HBGH01012653">
    <property type="protein sequence ID" value="CAD9234971.1"/>
    <property type="molecule type" value="Transcribed_RNA"/>
</dbReference>
<dbReference type="EMBL" id="HBGH01012654">
    <property type="protein sequence ID" value="CAD9234972.1"/>
    <property type="molecule type" value="Transcribed_RNA"/>
</dbReference>
<dbReference type="GO" id="GO:0016301">
    <property type="term" value="F:kinase activity"/>
    <property type="evidence" value="ECO:0007669"/>
    <property type="project" value="UniProtKB-KW"/>
</dbReference>
<evidence type="ECO:0000256" key="5">
    <source>
        <dbReference type="ARBA" id="ARBA00022840"/>
    </source>
</evidence>
<keyword evidence="5" id="KW-0067">ATP-binding</keyword>
<evidence type="ECO:0000256" key="1">
    <source>
        <dbReference type="ARBA" id="ARBA00008941"/>
    </source>
</evidence>
<evidence type="ECO:0000313" key="7">
    <source>
        <dbReference type="EMBL" id="CAD9234971.1"/>
    </source>
</evidence>
<protein>
    <recommendedName>
        <fullName evidence="6">PI3K/PI4K catalytic domain-containing protein</fullName>
    </recommendedName>
</protein>
<keyword evidence="3" id="KW-0547">Nucleotide-binding</keyword>
<dbReference type="InterPro" id="IPR044571">
    <property type="entry name" value="P4KG1-8"/>
</dbReference>
<proteinExistence type="inferred from homology"/>
<name>A0A6T6CRG9_9RHOD</name>
<dbReference type="PROSITE" id="PS50290">
    <property type="entry name" value="PI3_4_KINASE_3"/>
    <property type="match status" value="1"/>
</dbReference>
<evidence type="ECO:0000259" key="6">
    <source>
        <dbReference type="PROSITE" id="PS50290"/>
    </source>
</evidence>